<comment type="caution">
    <text evidence="2">The sequence shown here is derived from an EMBL/GenBank/DDBJ whole genome shotgun (WGS) entry which is preliminary data.</text>
</comment>
<evidence type="ECO:0000313" key="2">
    <source>
        <dbReference type="EMBL" id="RZU13571.1"/>
    </source>
</evidence>
<gene>
    <name evidence="2" type="ORF">EV645_4417</name>
</gene>
<evidence type="ECO:0000313" key="3">
    <source>
        <dbReference type="Proteomes" id="UP000292027"/>
    </source>
</evidence>
<organism evidence="2 3">
    <name type="scientific">Kribbella rubisoli</name>
    <dbReference type="NCBI Taxonomy" id="3075929"/>
    <lineage>
        <taxon>Bacteria</taxon>
        <taxon>Bacillati</taxon>
        <taxon>Actinomycetota</taxon>
        <taxon>Actinomycetes</taxon>
        <taxon>Propionibacteriales</taxon>
        <taxon>Kribbellaceae</taxon>
        <taxon>Kribbella</taxon>
    </lineage>
</organism>
<keyword evidence="3" id="KW-1185">Reference proteome</keyword>
<dbReference type="AlphaFoldDB" id="A0A4Q7WT93"/>
<dbReference type="InterPro" id="IPR029063">
    <property type="entry name" value="SAM-dependent_MTases_sf"/>
</dbReference>
<name>A0A4Q7WT93_9ACTN</name>
<dbReference type="GO" id="GO:0008757">
    <property type="term" value="F:S-adenosylmethionine-dependent methyltransferase activity"/>
    <property type="evidence" value="ECO:0007669"/>
    <property type="project" value="InterPro"/>
</dbReference>
<dbReference type="Proteomes" id="UP000292027">
    <property type="component" value="Unassembled WGS sequence"/>
</dbReference>
<accession>A0A4Q7WT93</accession>
<dbReference type="Gene3D" id="3.40.50.150">
    <property type="entry name" value="Vaccinia Virus protein VP39"/>
    <property type="match status" value="1"/>
</dbReference>
<evidence type="ECO:0000259" key="1">
    <source>
        <dbReference type="Pfam" id="PF08241"/>
    </source>
</evidence>
<dbReference type="InterPro" id="IPR050508">
    <property type="entry name" value="Methyltransf_Superfamily"/>
</dbReference>
<dbReference type="CDD" id="cd02440">
    <property type="entry name" value="AdoMet_MTases"/>
    <property type="match status" value="1"/>
</dbReference>
<protein>
    <submittedName>
        <fullName evidence="2">Methyltransferase family protein</fullName>
    </submittedName>
</protein>
<feature type="domain" description="Methyltransferase type 11" evidence="1">
    <location>
        <begin position="53"/>
        <end position="152"/>
    </location>
</feature>
<reference evidence="2 3" key="1">
    <citation type="journal article" date="2015" name="Stand. Genomic Sci.">
        <title>Genomic Encyclopedia of Bacterial and Archaeal Type Strains, Phase III: the genomes of soil and plant-associated and newly described type strains.</title>
        <authorList>
            <person name="Whitman W.B."/>
            <person name="Woyke T."/>
            <person name="Klenk H.P."/>
            <person name="Zhou Y."/>
            <person name="Lilburn T.G."/>
            <person name="Beck B.J."/>
            <person name="De Vos P."/>
            <person name="Vandamme P."/>
            <person name="Eisen J.A."/>
            <person name="Garrity G."/>
            <person name="Hugenholtz P."/>
            <person name="Kyrpides N.C."/>
        </authorList>
    </citation>
    <scope>NUCLEOTIDE SEQUENCE [LARGE SCALE GENOMIC DNA]</scope>
    <source>
        <strain evidence="2 3">VKM Ac-2540</strain>
    </source>
</reference>
<dbReference type="PANTHER" id="PTHR42912">
    <property type="entry name" value="METHYLTRANSFERASE"/>
    <property type="match status" value="1"/>
</dbReference>
<dbReference type="InterPro" id="IPR013216">
    <property type="entry name" value="Methyltransf_11"/>
</dbReference>
<dbReference type="GO" id="GO:0032259">
    <property type="term" value="P:methylation"/>
    <property type="evidence" value="ECO:0007669"/>
    <property type="project" value="UniProtKB-KW"/>
</dbReference>
<proteinExistence type="predicted"/>
<dbReference type="Pfam" id="PF08241">
    <property type="entry name" value="Methyltransf_11"/>
    <property type="match status" value="1"/>
</dbReference>
<sequence length="270" mass="29292">MMWDMGGEVEVDGLQFDPEVSRQIESVYTTPDVIEQRRVVRAALALRPGDRVLDVGVGPGLLAAEMSGEVGPDGRICGIDISESMLAIAGTRTDVPGGPGIELELATVARIPHPAESFDVVVSTQVFEYVDDVAGALEEVRRVLRPAGRVVLLDTDWGSVVWRSSDDERMARVLTAFEDHLADPHLPRTLADVLAKSGFTLTHEQVVPILNTAYDARTYSAGLIDIVSEFVPGHAGVTEDDARAWADDLRSLGPSYFFSLNRYLFVASAL</sequence>
<dbReference type="SUPFAM" id="SSF53335">
    <property type="entry name" value="S-adenosyl-L-methionine-dependent methyltransferases"/>
    <property type="match status" value="1"/>
</dbReference>
<keyword evidence="2" id="KW-0808">Transferase</keyword>
<keyword evidence="2" id="KW-0489">Methyltransferase</keyword>
<dbReference type="EMBL" id="SHKR01000013">
    <property type="protein sequence ID" value="RZU13571.1"/>
    <property type="molecule type" value="Genomic_DNA"/>
</dbReference>